<name>A0A3N1D1Y8_9ACTN</name>
<dbReference type="AlphaFoldDB" id="A0A3N1D1Y8"/>
<gene>
    <name evidence="1" type="ORF">EDD29_5104</name>
</gene>
<proteinExistence type="predicted"/>
<dbReference type="EMBL" id="RJKE01000001">
    <property type="protein sequence ID" value="ROO87496.1"/>
    <property type="molecule type" value="Genomic_DNA"/>
</dbReference>
<keyword evidence="2" id="KW-1185">Reference proteome</keyword>
<dbReference type="Proteomes" id="UP000272400">
    <property type="component" value="Unassembled WGS sequence"/>
</dbReference>
<evidence type="ECO:0000313" key="1">
    <source>
        <dbReference type="EMBL" id="ROO87496.1"/>
    </source>
</evidence>
<reference evidence="1 2" key="1">
    <citation type="submission" date="2018-11" db="EMBL/GenBank/DDBJ databases">
        <title>Sequencing the genomes of 1000 actinobacteria strains.</title>
        <authorList>
            <person name="Klenk H.-P."/>
        </authorList>
    </citation>
    <scope>NUCLEOTIDE SEQUENCE [LARGE SCALE GENOMIC DNA]</scope>
    <source>
        <strain evidence="1 2">DSM 44254</strain>
    </source>
</reference>
<comment type="caution">
    <text evidence="1">The sequence shown here is derived from an EMBL/GenBank/DDBJ whole genome shotgun (WGS) entry which is preliminary data.</text>
</comment>
<dbReference type="InterPro" id="IPR021312">
    <property type="entry name" value="DUF2889"/>
</dbReference>
<dbReference type="OrthoDB" id="7530149at2"/>
<organism evidence="1 2">
    <name type="scientific">Actinocorallia herbida</name>
    <dbReference type="NCBI Taxonomy" id="58109"/>
    <lineage>
        <taxon>Bacteria</taxon>
        <taxon>Bacillati</taxon>
        <taxon>Actinomycetota</taxon>
        <taxon>Actinomycetes</taxon>
        <taxon>Streptosporangiales</taxon>
        <taxon>Thermomonosporaceae</taxon>
        <taxon>Actinocorallia</taxon>
    </lineage>
</organism>
<protein>
    <submittedName>
        <fullName evidence="1">DUF2889 family protein</fullName>
    </submittedName>
</protein>
<sequence>MRRTSTIDATWPGGRGAGTVLTGRARDLRTPAEGEPRVVAEASMRVNVGTDRRITEVVTDPGAPGTAALVGGPSQSGYRALLAGAVPGEITAATPLHLLLDDVPGAALVSGVAFRCWHGGPVPAVPVDRSRLPREGACIGYQPGSSALEPEEHLRWTRRTARADEVDSGEDAMAWHPLRILREPSLRRSRRIDVWTAGDTVHVDAFFQDAAALPGGGRQVVHEYTLTAEADRATGILRALTPVPRVLPHHECPLAVVTAARVVGLPLAGLRPAVLRELRGTAGCTHLNDTLRALADVPALAETLTGTAGGRRPGSEGEA</sequence>
<dbReference type="Pfam" id="PF11136">
    <property type="entry name" value="DUF2889"/>
    <property type="match status" value="1"/>
</dbReference>
<accession>A0A3N1D1Y8</accession>
<evidence type="ECO:0000313" key="2">
    <source>
        <dbReference type="Proteomes" id="UP000272400"/>
    </source>
</evidence>
<dbReference type="RefSeq" id="WP_123666777.1">
    <property type="nucleotide sequence ID" value="NZ_RJKE01000001.1"/>
</dbReference>